<gene>
    <name evidence="2" type="ORF">CDAUBV1_LOCUS16560</name>
</gene>
<comment type="caution">
    <text evidence="2">The sequence shown here is derived from an EMBL/GenBank/DDBJ whole genome shotgun (WGS) entry which is preliminary data.</text>
</comment>
<keyword evidence="1" id="KW-1133">Transmembrane helix</keyword>
<name>A0AAV2TYG9_CALDB</name>
<protein>
    <submittedName>
        <fullName evidence="2">Uncharacterized protein</fullName>
    </submittedName>
</protein>
<keyword evidence="1" id="KW-0472">Membrane</keyword>
<evidence type="ECO:0000313" key="3">
    <source>
        <dbReference type="Proteomes" id="UP001497525"/>
    </source>
</evidence>
<feature type="transmembrane region" description="Helical" evidence="1">
    <location>
        <begin position="43"/>
        <end position="66"/>
    </location>
</feature>
<evidence type="ECO:0000313" key="2">
    <source>
        <dbReference type="EMBL" id="CAL5141306.1"/>
    </source>
</evidence>
<evidence type="ECO:0000256" key="1">
    <source>
        <dbReference type="SAM" id="Phobius"/>
    </source>
</evidence>
<dbReference type="AlphaFoldDB" id="A0AAV2TYG9"/>
<dbReference type="EMBL" id="CAXLJL010000838">
    <property type="protein sequence ID" value="CAL5141306.1"/>
    <property type="molecule type" value="Genomic_DNA"/>
</dbReference>
<keyword evidence="1" id="KW-0812">Transmembrane</keyword>
<feature type="non-terminal residue" evidence="2">
    <location>
        <position position="82"/>
    </location>
</feature>
<proteinExistence type="predicted"/>
<organism evidence="2 3">
    <name type="scientific">Calicophoron daubneyi</name>
    <name type="common">Rumen fluke</name>
    <name type="synonym">Paramphistomum daubneyi</name>
    <dbReference type="NCBI Taxonomy" id="300641"/>
    <lineage>
        <taxon>Eukaryota</taxon>
        <taxon>Metazoa</taxon>
        <taxon>Spiralia</taxon>
        <taxon>Lophotrochozoa</taxon>
        <taxon>Platyhelminthes</taxon>
        <taxon>Trematoda</taxon>
        <taxon>Digenea</taxon>
        <taxon>Plagiorchiida</taxon>
        <taxon>Pronocephalata</taxon>
        <taxon>Paramphistomoidea</taxon>
        <taxon>Paramphistomidae</taxon>
        <taxon>Calicophoron</taxon>
    </lineage>
</organism>
<sequence>MLAMIGLLVRLNKIDLGSIKQTPGHSEAVHDPSYVEAIAVAKLMIIVGILFLIPSVCLFVGLQLIGVDNTPLDPNMLCCPNG</sequence>
<accession>A0AAV2TYG9</accession>
<dbReference type="Proteomes" id="UP001497525">
    <property type="component" value="Unassembled WGS sequence"/>
</dbReference>
<reference evidence="2" key="1">
    <citation type="submission" date="2024-06" db="EMBL/GenBank/DDBJ databases">
        <authorList>
            <person name="Liu X."/>
            <person name="Lenzi L."/>
            <person name="Haldenby T S."/>
            <person name="Uol C."/>
        </authorList>
    </citation>
    <scope>NUCLEOTIDE SEQUENCE</scope>
</reference>